<proteinExistence type="predicted"/>
<evidence type="ECO:0000259" key="2">
    <source>
        <dbReference type="Pfam" id="PF01370"/>
    </source>
</evidence>
<keyword evidence="1" id="KW-0520">NAD</keyword>
<organism evidence="3 4">
    <name type="scientific">Candidatus Peribacter riflensis</name>
    <dbReference type="NCBI Taxonomy" id="1735162"/>
    <lineage>
        <taxon>Bacteria</taxon>
        <taxon>Candidatus Peregrinibacteriota</taxon>
        <taxon>Candidatus Peribacteria</taxon>
        <taxon>Candidatus Peribacterales</taxon>
        <taxon>Candidatus Peribacteraceae</taxon>
        <taxon>Candidatus Peribacter</taxon>
    </lineage>
</organism>
<reference evidence="4" key="1">
    <citation type="submission" date="2015-10" db="EMBL/GenBank/DDBJ databases">
        <title>Analysis of five complete genome sequences for members of the class Peribacteria in the recently recognized Peregrinibacteria bacterial phylum.</title>
        <authorList>
            <person name="Anantharaman K."/>
            <person name="Brown C.T."/>
            <person name="Burstein D."/>
            <person name="Castelle C.J."/>
            <person name="Probst A.J."/>
            <person name="Thomas B.C."/>
            <person name="Williams K.H."/>
            <person name="Banfield J.F."/>
        </authorList>
    </citation>
    <scope>NUCLEOTIDE SEQUENCE [LARGE SCALE GENOMIC DNA]</scope>
</reference>
<accession>A0A0S1SNG3</accession>
<gene>
    <name evidence="3" type="ORF">PeribacterD1_0933</name>
</gene>
<accession>A0A0S1SJC9</accession>
<reference evidence="3 4" key="2">
    <citation type="journal article" date="2016" name="PeerJ">
        <title>Analysis of five complete genome sequences for members of the class Peribacteria in the recently recognized Peregrinibacteria bacterial phylum.</title>
        <authorList>
            <person name="Anantharaman K."/>
            <person name="Brown C.T."/>
            <person name="Burstein D."/>
            <person name="Castelle C.J."/>
            <person name="Probst A.J."/>
            <person name="Thomas B.C."/>
            <person name="Williams K.H."/>
            <person name="Banfield J.F."/>
        </authorList>
    </citation>
    <scope>NUCLEOTIDE SEQUENCE [LARGE SCALE GENOMIC DNA]</scope>
    <source>
        <strain evidence="3">RIFOXYD1_FULL_PER-ii_59_16</strain>
    </source>
</reference>
<dbReference type="InterPro" id="IPR001509">
    <property type="entry name" value="Epimerase_deHydtase"/>
</dbReference>
<accession>A0A0S1SJ26</accession>
<dbReference type="SUPFAM" id="SSF51735">
    <property type="entry name" value="NAD(P)-binding Rossmann-fold domains"/>
    <property type="match status" value="1"/>
</dbReference>
<dbReference type="PANTHER" id="PTHR43574">
    <property type="entry name" value="EPIMERASE-RELATED"/>
    <property type="match status" value="1"/>
</dbReference>
<accession>A0A0S1ST30</accession>
<dbReference type="Proteomes" id="UP000069135">
    <property type="component" value="Chromosome"/>
</dbReference>
<dbReference type="STRING" id="1735162.PeribacterB2_0935"/>
<protein>
    <submittedName>
        <fullName evidence="3">UDP-glucuronate 4-epimerase</fullName>
    </submittedName>
</protein>
<dbReference type="Gene3D" id="3.90.25.10">
    <property type="entry name" value="UDP-galactose 4-epimerase, domain 1"/>
    <property type="match status" value="1"/>
</dbReference>
<dbReference type="KEGG" id="prf:PeribacterA2_0933"/>
<feature type="domain" description="NAD-dependent epimerase/dehydratase" evidence="2">
    <location>
        <begin position="3"/>
        <end position="242"/>
    </location>
</feature>
<sequence length="315" mass="35735">MKVLLTGSAGFIGFHTAKVLLARGDEVIGLDNFNPYYDPKLKEDRNAQLIKDKKFTLIRGDICDRKTVAKAMKGCDRVCHLAALAGVRYAFDHPDEYIDINIRGFFNVLEEARLQKIPGFIYASSSSVYGGNTKMPLAETDRTDNQLSLYGMNKKDNELMAHVYHSLYGIPVTGLRFFTVYGPWGRPDMALFEFTDEVLHDRPLDIFGHGKMQRDFTYIDDIVSGVVASLDKNYPEEVFNLGCGKTEELMDYVKGIEQACGKEAKKEFLPMQPGDVVRTEADIAKARKMLGFSPKTQIKDGIPKFVEWYRKYYDL</sequence>
<dbReference type="Pfam" id="PF01370">
    <property type="entry name" value="Epimerase"/>
    <property type="match status" value="1"/>
</dbReference>
<dbReference type="AlphaFoldDB" id="A0A0S1SNG3"/>
<accession>A0A0S1SVS2</accession>
<dbReference type="Gene3D" id="3.40.50.720">
    <property type="entry name" value="NAD(P)-binding Rossmann-like Domain"/>
    <property type="match status" value="1"/>
</dbReference>
<dbReference type="PRINTS" id="PR01713">
    <property type="entry name" value="NUCEPIMERASE"/>
</dbReference>
<evidence type="ECO:0000256" key="1">
    <source>
        <dbReference type="ARBA" id="ARBA00023027"/>
    </source>
</evidence>
<name>A0A0S1SNG3_9BACT</name>
<evidence type="ECO:0000313" key="4">
    <source>
        <dbReference type="Proteomes" id="UP000069135"/>
    </source>
</evidence>
<dbReference type="InterPro" id="IPR036291">
    <property type="entry name" value="NAD(P)-bd_dom_sf"/>
</dbReference>
<evidence type="ECO:0000313" key="3">
    <source>
        <dbReference type="EMBL" id="ALM13599.1"/>
    </source>
</evidence>
<dbReference type="EMBL" id="CP013065">
    <property type="protein sequence ID" value="ALM13599.1"/>
    <property type="molecule type" value="Genomic_DNA"/>
</dbReference>